<dbReference type="SUPFAM" id="SSF109604">
    <property type="entry name" value="HD-domain/PDEase-like"/>
    <property type="match status" value="1"/>
</dbReference>
<dbReference type="GO" id="GO:0016793">
    <property type="term" value="F:triphosphoric monoester hydrolase activity"/>
    <property type="evidence" value="ECO:0007669"/>
    <property type="project" value="InterPro"/>
</dbReference>
<protein>
    <recommendedName>
        <fullName evidence="3">HD/PDEase domain-containing protein</fullName>
    </recommendedName>
</protein>
<dbReference type="Gene3D" id="1.10.3410.10">
    <property type="entry name" value="putative deoxyguanosinetriphosphate triphosphohydrolase like domain"/>
    <property type="match status" value="1"/>
</dbReference>
<dbReference type="Proteomes" id="UP000503820">
    <property type="component" value="Unassembled WGS sequence"/>
</dbReference>
<keyword evidence="1" id="KW-0378">Hydrolase</keyword>
<dbReference type="InterPro" id="IPR027432">
    <property type="entry name" value="dGTP_triphosphohydrolase_C"/>
</dbReference>
<dbReference type="InterPro" id="IPR026875">
    <property type="entry name" value="PHydrolase_assoc_dom"/>
</dbReference>
<dbReference type="InterPro" id="IPR003607">
    <property type="entry name" value="HD/PDEase_dom"/>
</dbReference>
<accession>A0A7J0BRV0</accession>
<proteinExistence type="predicted"/>
<dbReference type="InterPro" id="IPR023293">
    <property type="entry name" value="dGTP_triP_hydro_central_sf"/>
</dbReference>
<dbReference type="Gene3D" id="1.10.3210.10">
    <property type="entry name" value="Hypothetical protein af1432"/>
    <property type="match status" value="1"/>
</dbReference>
<keyword evidence="5" id="KW-1185">Reference proteome</keyword>
<gene>
    <name evidence="4" type="ORF">DSM19430T_11110</name>
</gene>
<dbReference type="AlphaFoldDB" id="A0A7J0BRV0"/>
<feature type="region of interest" description="Disordered" evidence="2">
    <location>
        <begin position="1"/>
        <end position="27"/>
    </location>
</feature>
<dbReference type="SMART" id="SM00471">
    <property type="entry name" value="HDc"/>
    <property type="match status" value="1"/>
</dbReference>
<sequence>MDWERLLSTARLGQTRKTPKEGRTDFNTDHDRIVFSSAFRRLQDKTQVFPLAETDYVRTRLTHSLEASNIGRTLGTLAGRRILARLRGDNTNECTEDSGHGTAGSPSRRLADGTADGAGVNASLAGSSGSFATDRHGLSGDNGPSGHNGLHSLTEDDFGAVVATAALAHDMGNPPFGHSGEDAIREWFLSHPTGQEIIGQLPEACRADLLYFEGNAQGFRILNRLQFPDRAYGMRLTCAVLGAFMKYPCDASVMDSGQNAGGRYTKFGLFRAEKDSFAQAAEELGLIALRPDGSRCTGPDGTGQTPLAAWARHPLAYLVEAADDICYSIADVEDGFRRGRVTYDEVRDLLCPLIAPENNWWERSLEAMRQPTEQVEFLRAVAMGGVVRSAVDCFMEHEDALLRGEHLKKGLTRHMALATPFARLGEVNYAKVYQDPQVVEIEAAGYEVMDRLLTAFGGAVFRRYNGRMTTRDTTVVKLFPAIRHAAQDSLYEHMLEVTDFVSGMTDTSAVSLYKKLSGMTLGRG</sequence>
<name>A0A7J0BRV0_9BACT</name>
<evidence type="ECO:0000313" key="5">
    <source>
        <dbReference type="Proteomes" id="UP000503820"/>
    </source>
</evidence>
<dbReference type="InterPro" id="IPR006261">
    <property type="entry name" value="dGTPase"/>
</dbReference>
<feature type="domain" description="HD/PDEase" evidence="3">
    <location>
        <begin position="56"/>
        <end position="337"/>
    </location>
</feature>
<comment type="caution">
    <text evidence="4">The sequence shown here is derived from an EMBL/GenBank/DDBJ whole genome shotgun (WGS) entry which is preliminary data.</text>
</comment>
<feature type="region of interest" description="Disordered" evidence="2">
    <location>
        <begin position="132"/>
        <end position="152"/>
    </location>
</feature>
<feature type="region of interest" description="Disordered" evidence="2">
    <location>
        <begin position="89"/>
        <end position="119"/>
    </location>
</feature>
<reference evidence="4 5" key="1">
    <citation type="submission" date="2020-05" db="EMBL/GenBank/DDBJ databases">
        <title>Draft genome sequence of Desulfovibrio psychrotolerans JS1T.</title>
        <authorList>
            <person name="Ueno A."/>
            <person name="Tamazawa S."/>
            <person name="Tamamura S."/>
            <person name="Murakami T."/>
            <person name="Kiyama T."/>
            <person name="Inomata H."/>
            <person name="Amano Y."/>
            <person name="Miyakawa K."/>
            <person name="Tamaki H."/>
            <person name="Naganuma T."/>
            <person name="Kaneko K."/>
        </authorList>
    </citation>
    <scope>NUCLEOTIDE SEQUENCE [LARGE SCALE GENOMIC DNA]</scope>
    <source>
        <strain evidence="4 5">JS1</strain>
    </source>
</reference>
<dbReference type="Gene3D" id="1.10.3550.10">
    <property type="entry name" value="eoxyguanosinetriphosphate triphosphohydrolase domain-like"/>
    <property type="match status" value="1"/>
</dbReference>
<evidence type="ECO:0000256" key="1">
    <source>
        <dbReference type="ARBA" id="ARBA00022801"/>
    </source>
</evidence>
<feature type="compositionally biased region" description="Basic and acidic residues" evidence="2">
    <location>
        <begin position="18"/>
        <end position="27"/>
    </location>
</feature>
<dbReference type="Pfam" id="PF13286">
    <property type="entry name" value="HD_assoc"/>
    <property type="match status" value="1"/>
</dbReference>
<dbReference type="NCBIfam" id="TIGR01353">
    <property type="entry name" value="dGTP_triPase"/>
    <property type="match status" value="1"/>
</dbReference>
<dbReference type="EMBL" id="BLVP01000006">
    <property type="protein sequence ID" value="GFM36427.1"/>
    <property type="molecule type" value="Genomic_DNA"/>
</dbReference>
<evidence type="ECO:0000259" key="3">
    <source>
        <dbReference type="SMART" id="SM00471"/>
    </source>
</evidence>
<evidence type="ECO:0000313" key="4">
    <source>
        <dbReference type="EMBL" id="GFM36427.1"/>
    </source>
</evidence>
<evidence type="ECO:0000256" key="2">
    <source>
        <dbReference type="SAM" id="MobiDB-lite"/>
    </source>
</evidence>
<organism evidence="4 5">
    <name type="scientific">Desulfovibrio psychrotolerans</name>
    <dbReference type="NCBI Taxonomy" id="415242"/>
    <lineage>
        <taxon>Bacteria</taxon>
        <taxon>Pseudomonadati</taxon>
        <taxon>Thermodesulfobacteriota</taxon>
        <taxon>Desulfovibrionia</taxon>
        <taxon>Desulfovibrionales</taxon>
        <taxon>Desulfovibrionaceae</taxon>
        <taxon>Desulfovibrio</taxon>
    </lineage>
</organism>